<organism evidence="1 2">
    <name type="scientific">Acidaminococcus intestini (strain RyC-MR95)</name>
    <dbReference type="NCBI Taxonomy" id="568816"/>
    <lineage>
        <taxon>Bacteria</taxon>
        <taxon>Bacillati</taxon>
        <taxon>Bacillota</taxon>
        <taxon>Negativicutes</taxon>
        <taxon>Acidaminococcales</taxon>
        <taxon>Acidaminococcaceae</taxon>
        <taxon>Acidaminococcus</taxon>
    </lineage>
</organism>
<evidence type="ECO:0000313" key="1">
    <source>
        <dbReference type="EMBL" id="AEQ21698.1"/>
    </source>
</evidence>
<proteinExistence type="predicted"/>
<dbReference type="AlphaFoldDB" id="G4Q900"/>
<accession>G4Q900</accession>
<dbReference type="EMBL" id="CP003058">
    <property type="protein sequence ID" value="AEQ21698.1"/>
    <property type="molecule type" value="Genomic_DNA"/>
</dbReference>
<dbReference type="HOGENOM" id="CLU_3264264_0_0_9"/>
<dbReference type="KEGG" id="ain:Acin_0456"/>
<protein>
    <submittedName>
        <fullName evidence="1">Uncharacterized protein</fullName>
    </submittedName>
</protein>
<dbReference type="PATRIC" id="fig|568816.4.peg.444"/>
<name>G4Q900_ACIIR</name>
<reference evidence="1 2" key="1">
    <citation type="journal article" date="2011" name="J. Bacteriol.">
        <title>Complete genome sequence of Acidaminococcus intestini RYC-MR95, a Gram-negative bacterium from the phylum Firmicutes.</title>
        <authorList>
            <person name="D'Auria G."/>
            <person name="Galan J.C."/>
            <person name="Rodriguez-Alcayna M."/>
            <person name="Moya A."/>
            <person name="Baquero F."/>
            <person name="Latorre A."/>
        </authorList>
    </citation>
    <scope>NUCLEOTIDE SEQUENCE [LARGE SCALE GENOMIC DNA]</scope>
    <source>
        <strain evidence="1 2">RyC-MR95</strain>
    </source>
</reference>
<dbReference type="Proteomes" id="UP000007093">
    <property type="component" value="Chromosome"/>
</dbReference>
<keyword evidence="2" id="KW-1185">Reference proteome</keyword>
<gene>
    <name evidence="1" type="ordered locus">Acin_0456</name>
</gene>
<dbReference type="InParanoid" id="G4Q900"/>
<sequence>MERFPSCCLETSYYPFLLQSLTVAAHPSKNWEAMYPPPQKG</sequence>
<evidence type="ECO:0000313" key="2">
    <source>
        <dbReference type="Proteomes" id="UP000007093"/>
    </source>
</evidence>